<name>A0AAV7TWI1_PLEWA</name>
<dbReference type="AlphaFoldDB" id="A0AAV7TWI1"/>
<evidence type="ECO:0000313" key="1">
    <source>
        <dbReference type="EMBL" id="KAJ1179993.1"/>
    </source>
</evidence>
<comment type="caution">
    <text evidence="1">The sequence shown here is derived from an EMBL/GenBank/DDBJ whole genome shotgun (WGS) entry which is preliminary data.</text>
</comment>
<reference evidence="1" key="1">
    <citation type="journal article" date="2022" name="bioRxiv">
        <title>Sequencing and chromosome-scale assembly of the giantPleurodeles waltlgenome.</title>
        <authorList>
            <person name="Brown T."/>
            <person name="Elewa A."/>
            <person name="Iarovenko S."/>
            <person name="Subramanian E."/>
            <person name="Araus A.J."/>
            <person name="Petzold A."/>
            <person name="Susuki M."/>
            <person name="Suzuki K.-i.T."/>
            <person name="Hayashi T."/>
            <person name="Toyoda A."/>
            <person name="Oliveira C."/>
            <person name="Osipova E."/>
            <person name="Leigh N.D."/>
            <person name="Simon A."/>
            <person name="Yun M.H."/>
        </authorList>
    </citation>
    <scope>NUCLEOTIDE SEQUENCE</scope>
    <source>
        <strain evidence="1">20211129_DDA</strain>
        <tissue evidence="1">Liver</tissue>
    </source>
</reference>
<dbReference type="EMBL" id="JANPWB010000006">
    <property type="protein sequence ID" value="KAJ1179993.1"/>
    <property type="molecule type" value="Genomic_DNA"/>
</dbReference>
<proteinExistence type="predicted"/>
<keyword evidence="2" id="KW-1185">Reference proteome</keyword>
<dbReference type="Proteomes" id="UP001066276">
    <property type="component" value="Chromosome 3_2"/>
</dbReference>
<organism evidence="1 2">
    <name type="scientific">Pleurodeles waltl</name>
    <name type="common">Iberian ribbed newt</name>
    <dbReference type="NCBI Taxonomy" id="8319"/>
    <lineage>
        <taxon>Eukaryota</taxon>
        <taxon>Metazoa</taxon>
        <taxon>Chordata</taxon>
        <taxon>Craniata</taxon>
        <taxon>Vertebrata</taxon>
        <taxon>Euteleostomi</taxon>
        <taxon>Amphibia</taxon>
        <taxon>Batrachia</taxon>
        <taxon>Caudata</taxon>
        <taxon>Salamandroidea</taxon>
        <taxon>Salamandridae</taxon>
        <taxon>Pleurodelinae</taxon>
        <taxon>Pleurodeles</taxon>
    </lineage>
</organism>
<protein>
    <submittedName>
        <fullName evidence="1">Uncharacterized protein</fullName>
    </submittedName>
</protein>
<sequence length="184" mass="20112">MAVRVGRGKAASGFRARAPSAMLAGGGETFLDQEIVIVDSEEEGEIEEAEGLGGKSIIQQSEASISANDSRALQWVPRVVSPMVRRVQEWEVANHSVFRAGEQIEFVDEQGSVLWGTTSGVTREDGRAGSAQVRLDFWQQDSRAYLSGCEAAHVHERHGLASEDQRFGRPADFRVPVEVRAQFA</sequence>
<accession>A0AAV7TWI1</accession>
<gene>
    <name evidence="1" type="ORF">NDU88_005221</name>
</gene>
<evidence type="ECO:0000313" key="2">
    <source>
        <dbReference type="Proteomes" id="UP001066276"/>
    </source>
</evidence>